<reference evidence="3" key="2">
    <citation type="submission" date="2015-01" db="EMBL/GenBank/DDBJ databases">
        <title>Evolutionary Origins and Diversification of the Mycorrhizal Mutualists.</title>
        <authorList>
            <consortium name="DOE Joint Genome Institute"/>
            <consortium name="Mycorrhizal Genomics Consortium"/>
            <person name="Kohler A."/>
            <person name="Kuo A."/>
            <person name="Nagy L.G."/>
            <person name="Floudas D."/>
            <person name="Copeland A."/>
            <person name="Barry K.W."/>
            <person name="Cichocki N."/>
            <person name="Veneault-Fourrey C."/>
            <person name="LaButti K."/>
            <person name="Lindquist E.A."/>
            <person name="Lipzen A."/>
            <person name="Lundell T."/>
            <person name="Morin E."/>
            <person name="Murat C."/>
            <person name="Riley R."/>
            <person name="Ohm R."/>
            <person name="Sun H."/>
            <person name="Tunlid A."/>
            <person name="Henrissat B."/>
            <person name="Grigoriev I.V."/>
            <person name="Hibbett D.S."/>
            <person name="Martin F."/>
        </authorList>
    </citation>
    <scope>NUCLEOTIDE SEQUENCE [LARGE SCALE GENOMIC DNA]</scope>
    <source>
        <strain evidence="3">Marx 270</strain>
    </source>
</reference>
<dbReference type="EMBL" id="KN831987">
    <property type="protein sequence ID" value="KIO01581.1"/>
    <property type="molecule type" value="Genomic_DNA"/>
</dbReference>
<dbReference type="OrthoDB" id="3260975at2759"/>
<feature type="region of interest" description="Disordered" evidence="1">
    <location>
        <begin position="182"/>
        <end position="206"/>
    </location>
</feature>
<gene>
    <name evidence="2" type="ORF">M404DRAFT_149822</name>
</gene>
<keyword evidence="3" id="KW-1185">Reference proteome</keyword>
<proteinExistence type="predicted"/>
<reference evidence="2 3" key="1">
    <citation type="submission" date="2014-04" db="EMBL/GenBank/DDBJ databases">
        <authorList>
            <consortium name="DOE Joint Genome Institute"/>
            <person name="Kuo A."/>
            <person name="Kohler A."/>
            <person name="Costa M.D."/>
            <person name="Nagy L.G."/>
            <person name="Floudas D."/>
            <person name="Copeland A."/>
            <person name="Barry K.W."/>
            <person name="Cichocki N."/>
            <person name="Veneault-Fourrey C."/>
            <person name="LaButti K."/>
            <person name="Lindquist E.A."/>
            <person name="Lipzen A."/>
            <person name="Lundell T."/>
            <person name="Morin E."/>
            <person name="Murat C."/>
            <person name="Sun H."/>
            <person name="Tunlid A."/>
            <person name="Henrissat B."/>
            <person name="Grigoriev I.V."/>
            <person name="Hibbett D.S."/>
            <person name="Martin F."/>
            <person name="Nordberg H.P."/>
            <person name="Cantor M.N."/>
            <person name="Hua S.X."/>
        </authorList>
    </citation>
    <scope>NUCLEOTIDE SEQUENCE [LARGE SCALE GENOMIC DNA]</scope>
    <source>
        <strain evidence="2 3">Marx 270</strain>
    </source>
</reference>
<evidence type="ECO:0000313" key="3">
    <source>
        <dbReference type="Proteomes" id="UP000054217"/>
    </source>
</evidence>
<dbReference type="HOGENOM" id="CLU_037286_1_0_1"/>
<accession>A0A0C3P263</accession>
<dbReference type="InParanoid" id="A0A0C3P263"/>
<name>A0A0C3P263_PISTI</name>
<evidence type="ECO:0000313" key="2">
    <source>
        <dbReference type="EMBL" id="KIO01581.1"/>
    </source>
</evidence>
<evidence type="ECO:0000256" key="1">
    <source>
        <dbReference type="SAM" id="MobiDB-lite"/>
    </source>
</evidence>
<dbReference type="AlphaFoldDB" id="A0A0C3P263"/>
<organism evidence="2 3">
    <name type="scientific">Pisolithus tinctorius Marx 270</name>
    <dbReference type="NCBI Taxonomy" id="870435"/>
    <lineage>
        <taxon>Eukaryota</taxon>
        <taxon>Fungi</taxon>
        <taxon>Dikarya</taxon>
        <taxon>Basidiomycota</taxon>
        <taxon>Agaricomycotina</taxon>
        <taxon>Agaricomycetes</taxon>
        <taxon>Agaricomycetidae</taxon>
        <taxon>Boletales</taxon>
        <taxon>Sclerodermatineae</taxon>
        <taxon>Pisolithaceae</taxon>
        <taxon>Pisolithus</taxon>
    </lineage>
</organism>
<protein>
    <recommendedName>
        <fullName evidence="4">Retrotransposon gag domain-containing protein</fullName>
    </recommendedName>
</protein>
<sequence>MAEAVPLFYGDRAETENASDFIKAFNRSMLFLNPLSTNTQKIQVLANYLGMGSPAEHWYDDLTATQRASWDDVVKAFNDRWPTTKSTTLTSEEYQTELLDHKMAEEDVGAIKTVGRQKVWAHVKWAEEAMELARLAKIESGPTLIWQVKKQLPKAVRKLLDEEYTTWKKFTDDVKDLSTSKLKQEREEIEERKRKDEERDSRLMQKLEATKRATTVDITAQLQ</sequence>
<evidence type="ECO:0008006" key="4">
    <source>
        <dbReference type="Google" id="ProtNLM"/>
    </source>
</evidence>
<dbReference type="Proteomes" id="UP000054217">
    <property type="component" value="Unassembled WGS sequence"/>
</dbReference>